<evidence type="ECO:0000256" key="2">
    <source>
        <dbReference type="SAM" id="SignalP"/>
    </source>
</evidence>
<evidence type="ECO:0000256" key="1">
    <source>
        <dbReference type="SAM" id="MobiDB-lite"/>
    </source>
</evidence>
<dbReference type="KEGG" id="pfer:IRI77_27595"/>
<gene>
    <name evidence="3" type="ORF">IRI77_27595</name>
</gene>
<reference evidence="3 4" key="1">
    <citation type="submission" date="2020-10" db="EMBL/GenBank/DDBJ databases">
        <title>Complete genome sequence of Paludibaculum fermentans P105T, a facultatively anaerobic acidobacterium capable of dissimilatory Fe(III) reduction.</title>
        <authorList>
            <person name="Dedysh S.N."/>
            <person name="Beletsky A.V."/>
            <person name="Kulichevskaya I.S."/>
            <person name="Mardanov A.V."/>
            <person name="Ravin N.V."/>
        </authorList>
    </citation>
    <scope>NUCLEOTIDE SEQUENCE [LARGE SCALE GENOMIC DNA]</scope>
    <source>
        <strain evidence="3 4">P105</strain>
    </source>
</reference>
<feature type="signal peptide" evidence="2">
    <location>
        <begin position="1"/>
        <end position="22"/>
    </location>
</feature>
<dbReference type="Proteomes" id="UP000593892">
    <property type="component" value="Chromosome"/>
</dbReference>
<protein>
    <submittedName>
        <fullName evidence="3">Uncharacterized protein</fullName>
    </submittedName>
</protein>
<evidence type="ECO:0000313" key="3">
    <source>
        <dbReference type="EMBL" id="QOY86534.1"/>
    </source>
</evidence>
<keyword evidence="4" id="KW-1185">Reference proteome</keyword>
<name>A0A7S7NNV3_PALFE</name>
<accession>A0A7S7NNV3</accession>
<sequence>MKKTTMAALALAVCATSGFGQQSSSTADKSAKAAQAKAATKRVPAAAGTELPAGAVRMQEGVYKAQDAKGKTWIYSRTPFGWTKTEESSFKVAAQASEVPSIRAIAVEGDKVKFERDSPFGKSVWTKPVSDLAPEEKAAYELKLNAKNEK</sequence>
<keyword evidence="2" id="KW-0732">Signal</keyword>
<proteinExistence type="predicted"/>
<feature type="chain" id="PRO_5032688786" evidence="2">
    <location>
        <begin position="23"/>
        <end position="150"/>
    </location>
</feature>
<dbReference type="RefSeq" id="WP_194448203.1">
    <property type="nucleotide sequence ID" value="NZ_CP063849.1"/>
</dbReference>
<dbReference type="EMBL" id="CP063849">
    <property type="protein sequence ID" value="QOY86534.1"/>
    <property type="molecule type" value="Genomic_DNA"/>
</dbReference>
<organism evidence="3 4">
    <name type="scientific">Paludibaculum fermentans</name>
    <dbReference type="NCBI Taxonomy" id="1473598"/>
    <lineage>
        <taxon>Bacteria</taxon>
        <taxon>Pseudomonadati</taxon>
        <taxon>Acidobacteriota</taxon>
        <taxon>Terriglobia</taxon>
        <taxon>Bryobacterales</taxon>
        <taxon>Bryobacteraceae</taxon>
        <taxon>Paludibaculum</taxon>
    </lineage>
</organism>
<evidence type="ECO:0000313" key="4">
    <source>
        <dbReference type="Proteomes" id="UP000593892"/>
    </source>
</evidence>
<feature type="compositionally biased region" description="Low complexity" evidence="1">
    <location>
        <begin position="23"/>
        <end position="46"/>
    </location>
</feature>
<dbReference type="AlphaFoldDB" id="A0A7S7NNV3"/>
<feature type="region of interest" description="Disordered" evidence="1">
    <location>
        <begin position="18"/>
        <end position="46"/>
    </location>
</feature>